<dbReference type="SUPFAM" id="SSF50939">
    <property type="entry name" value="Sialidases"/>
    <property type="match status" value="1"/>
</dbReference>
<dbReference type="InterPro" id="IPR052025">
    <property type="entry name" value="Xyloglucanase_GH74"/>
</dbReference>
<dbReference type="AlphaFoldDB" id="A0A7C9BGQ0"/>
<dbReference type="InterPro" id="IPR015943">
    <property type="entry name" value="WD40/YVTN_repeat-like_dom_sf"/>
</dbReference>
<dbReference type="Pfam" id="PF15902">
    <property type="entry name" value="Sortilin-Vps10"/>
    <property type="match status" value="1"/>
</dbReference>
<dbReference type="PANTHER" id="PTHR43739">
    <property type="entry name" value="XYLOGLUCANASE (EUROFUNG)"/>
    <property type="match status" value="1"/>
</dbReference>
<dbReference type="Proteomes" id="UP000479293">
    <property type="component" value="Unassembled WGS sequence"/>
</dbReference>
<comment type="caution">
    <text evidence="3">The sequence shown here is derived from an EMBL/GenBank/DDBJ whole genome shotgun (WGS) entry which is preliminary data.</text>
</comment>
<keyword evidence="4" id="KW-1185">Reference proteome</keyword>
<sequence>MRLILLILLGIGAGMPLAFTQKLDPDNFKQLSYRFIGPDGNRAIAIAGEPGNNNVVYIGAASGGIFKTEDQGVTWKPIFDNQEVSSIGALALAPKYPKQVWAGTGETFVIRPAHSLGDGIYKSSDAGKTWKNMGLAQSGRIGRVIVSTKDTNTVFACALGHAYGPQKERGVYRTKDGGKTWQQVLFVNEQTGANDLAINPENPDILFAGMWNININTWGLHSGGPGGGVYRSKDGGETWEPLHTKGLPGGPDTPVGKVAVAVAPGQPNIVYALFEMDSPALYRSEDSGESWKLMSRDHSIMERAPYYGRITVAPDDANEIHTISVKHGVSKDGGKTFDFGYKGGGDNHDYWIDPQNGDRQMMAHDGCASITLNRMKSFQGVTLPIAQMYHVSLDNRVPYFVYGNRQDGYSYRGPSNSLSRGIPLSSWTAVGGCESGFAKVDPFDDNIIWSGCYDGGLDVYDLRTNHARDVRVWPESGYGWTPANMKYRWHWNFPLSFSPHTPHRVYVGSQYIHKSDDFGQSWQIISPDLTTNDKTHQQNSGGIATDNLMTFDGNLLFAIEESPLQKDLIWAGTNDGQVQLTRDGGKNWENVTQNLNVPKLGTIANIEPSRYAAGTAYISVDLHQMGDFDPYILKTADFGKTWTKISDGIPKSILSFVHVVKEDPAVRGLLYAGTDNSVYVSPDDGATWSSLRLDMPPAPVYWLEVQKDFGDLVVATYGRGFYILDDLTPVREMAKTRLAQSTLLLIRKGYRFQEVESRHTESTLSDGRGPSYGVPIQYYLKDTLIKAPEIRILQNGKEIRTVKGTNKPGINRVWWDLRYESPERPKLRTLPPGKTWVPFGKDSTRTLLVWDIDIHSGLLGPRVAPGTFTAQMNLGGQELTQPIEILKDPNTAGTLADIQAQETFSLELRAAQNQVVQMINDLEKKRAKMDRLLPQILDKKVQPALEKLNAAATQISAQLYDIHLTGAREDAFRNPIQLYGRLGALASDIGANGVDFPPTSQQREVFDLLKAQVSQARQAYDTLIKNEVPGVEKALTKKNKAWVLE</sequence>
<dbReference type="InterPro" id="IPR031778">
    <property type="entry name" value="Sortilin_N"/>
</dbReference>
<accession>A0A7C9BGQ0</accession>
<evidence type="ECO:0000313" key="3">
    <source>
        <dbReference type="EMBL" id="MPR33983.1"/>
    </source>
</evidence>
<name>A0A7C9BGQ0_9BACT</name>
<dbReference type="PANTHER" id="PTHR43739:SF5">
    <property type="entry name" value="EXO-ALPHA-SIALIDASE"/>
    <property type="match status" value="1"/>
</dbReference>
<gene>
    <name evidence="3" type="ORF">GBK04_11530</name>
</gene>
<organism evidence="3 4">
    <name type="scientific">Salmonirosea aquatica</name>
    <dbReference type="NCBI Taxonomy" id="2654236"/>
    <lineage>
        <taxon>Bacteria</taxon>
        <taxon>Pseudomonadati</taxon>
        <taxon>Bacteroidota</taxon>
        <taxon>Cytophagia</taxon>
        <taxon>Cytophagales</taxon>
        <taxon>Spirosomataceae</taxon>
        <taxon>Salmonirosea</taxon>
    </lineage>
</organism>
<feature type="domain" description="Sortilin N-terminal" evidence="2">
    <location>
        <begin position="120"/>
        <end position="244"/>
    </location>
</feature>
<dbReference type="Gene3D" id="2.130.10.10">
    <property type="entry name" value="YVTN repeat-like/Quinoprotein amine dehydrogenase"/>
    <property type="match status" value="4"/>
</dbReference>
<evidence type="ECO:0000313" key="4">
    <source>
        <dbReference type="Proteomes" id="UP000479293"/>
    </source>
</evidence>
<dbReference type="CDD" id="cd15482">
    <property type="entry name" value="Sialidase_non-viral"/>
    <property type="match status" value="2"/>
</dbReference>
<evidence type="ECO:0000256" key="1">
    <source>
        <dbReference type="ARBA" id="ARBA00022737"/>
    </source>
</evidence>
<dbReference type="InterPro" id="IPR036278">
    <property type="entry name" value="Sialidase_sf"/>
</dbReference>
<dbReference type="GO" id="GO:0016787">
    <property type="term" value="F:hydrolase activity"/>
    <property type="evidence" value="ECO:0007669"/>
    <property type="project" value="UniProtKB-KW"/>
</dbReference>
<dbReference type="SUPFAM" id="SSF110296">
    <property type="entry name" value="Oligoxyloglucan reducing end-specific cellobiohydrolase"/>
    <property type="match status" value="2"/>
</dbReference>
<dbReference type="RefSeq" id="WP_152759806.1">
    <property type="nucleotide sequence ID" value="NZ_WHLY01000002.1"/>
</dbReference>
<dbReference type="GO" id="GO:0010411">
    <property type="term" value="P:xyloglucan metabolic process"/>
    <property type="evidence" value="ECO:0007669"/>
    <property type="project" value="TreeGrafter"/>
</dbReference>
<evidence type="ECO:0000259" key="2">
    <source>
        <dbReference type="Pfam" id="PF15902"/>
    </source>
</evidence>
<dbReference type="EMBL" id="WHLY01000002">
    <property type="protein sequence ID" value="MPR33983.1"/>
    <property type="molecule type" value="Genomic_DNA"/>
</dbReference>
<proteinExistence type="predicted"/>
<reference evidence="3 4" key="1">
    <citation type="submission" date="2019-10" db="EMBL/GenBank/DDBJ databases">
        <title>Draft Genome Sequence of Cytophagaceae sp. SJW1-29.</title>
        <authorList>
            <person name="Choi A."/>
        </authorList>
    </citation>
    <scope>NUCLEOTIDE SEQUENCE [LARGE SCALE GENOMIC DNA]</scope>
    <source>
        <strain evidence="3 4">SJW1-29</strain>
    </source>
</reference>
<keyword evidence="3" id="KW-0378">Hydrolase</keyword>
<protein>
    <submittedName>
        <fullName evidence="3">Glycosyl hydrolase</fullName>
    </submittedName>
</protein>
<keyword evidence="1" id="KW-0677">Repeat</keyword>